<name>A0A010YQN5_9ACTN</name>
<keyword evidence="3" id="KW-0418">Kinase</keyword>
<evidence type="ECO:0000313" key="3">
    <source>
        <dbReference type="EMBL" id="EXG82515.1"/>
    </source>
</evidence>
<dbReference type="Pfam" id="PF00480">
    <property type="entry name" value="ROK"/>
    <property type="match status" value="1"/>
</dbReference>
<proteinExistence type="inferred from homology"/>
<dbReference type="HOGENOM" id="CLU_036604_13_3_11"/>
<dbReference type="Gene3D" id="1.10.10.10">
    <property type="entry name" value="Winged helix-like DNA-binding domain superfamily/Winged helix DNA-binding domain"/>
    <property type="match status" value="1"/>
</dbReference>
<organism evidence="3 4">
    <name type="scientific">Cryptosporangium arvum DSM 44712</name>
    <dbReference type="NCBI Taxonomy" id="927661"/>
    <lineage>
        <taxon>Bacteria</taxon>
        <taxon>Bacillati</taxon>
        <taxon>Actinomycetota</taxon>
        <taxon>Actinomycetes</taxon>
        <taxon>Cryptosporangiales</taxon>
        <taxon>Cryptosporangiaceae</taxon>
        <taxon>Cryptosporangium</taxon>
    </lineage>
</organism>
<evidence type="ECO:0000313" key="4">
    <source>
        <dbReference type="Proteomes" id="UP000021053"/>
    </source>
</evidence>
<dbReference type="InterPro" id="IPR000835">
    <property type="entry name" value="HTH_MarR-typ"/>
</dbReference>
<dbReference type="OrthoDB" id="3523179at2"/>
<dbReference type="Gene3D" id="3.30.420.40">
    <property type="match status" value="2"/>
</dbReference>
<dbReference type="RefSeq" id="WP_035852369.1">
    <property type="nucleotide sequence ID" value="NZ_KK073874.1"/>
</dbReference>
<dbReference type="InterPro" id="IPR043129">
    <property type="entry name" value="ATPase_NBD"/>
</dbReference>
<keyword evidence="3" id="KW-0808">Transferase</keyword>
<evidence type="ECO:0000259" key="2">
    <source>
        <dbReference type="Pfam" id="PF12802"/>
    </source>
</evidence>
<dbReference type="EMBL" id="JFBT01000001">
    <property type="protein sequence ID" value="EXG82515.1"/>
    <property type="molecule type" value="Genomic_DNA"/>
</dbReference>
<dbReference type="InterPro" id="IPR011991">
    <property type="entry name" value="ArsR-like_HTH"/>
</dbReference>
<feature type="domain" description="HTH marR-type" evidence="2">
    <location>
        <begin position="16"/>
        <end position="57"/>
    </location>
</feature>
<protein>
    <submittedName>
        <fullName evidence="3">Transcriptional regulator/sugar kinase</fullName>
    </submittedName>
</protein>
<dbReference type="GO" id="GO:0003700">
    <property type="term" value="F:DNA-binding transcription factor activity"/>
    <property type="evidence" value="ECO:0007669"/>
    <property type="project" value="InterPro"/>
</dbReference>
<reference evidence="3 4" key="1">
    <citation type="submission" date="2013-07" db="EMBL/GenBank/DDBJ databases">
        <authorList>
            <consortium name="DOE Joint Genome Institute"/>
            <person name="Eisen J."/>
            <person name="Huntemann M."/>
            <person name="Han J."/>
            <person name="Chen A."/>
            <person name="Kyrpides N."/>
            <person name="Mavromatis K."/>
            <person name="Markowitz V."/>
            <person name="Palaniappan K."/>
            <person name="Ivanova N."/>
            <person name="Schaumberg A."/>
            <person name="Pati A."/>
            <person name="Liolios K."/>
            <person name="Nordberg H.P."/>
            <person name="Cantor M.N."/>
            <person name="Hua S.X."/>
            <person name="Woyke T."/>
        </authorList>
    </citation>
    <scope>NUCLEOTIDE SEQUENCE [LARGE SCALE GENOMIC DNA]</scope>
    <source>
        <strain evidence="3 4">DSM 44712</strain>
    </source>
</reference>
<dbReference type="InterPro" id="IPR000600">
    <property type="entry name" value="ROK"/>
</dbReference>
<keyword evidence="4" id="KW-1185">Reference proteome</keyword>
<accession>A0A010YQN5</accession>
<dbReference type="InterPro" id="IPR036390">
    <property type="entry name" value="WH_DNA-bd_sf"/>
</dbReference>
<evidence type="ECO:0000256" key="1">
    <source>
        <dbReference type="ARBA" id="ARBA00006479"/>
    </source>
</evidence>
<comment type="caution">
    <text evidence="3">The sequence shown here is derived from an EMBL/GenBank/DDBJ whole genome shotgun (WGS) entry which is preliminary data.</text>
</comment>
<dbReference type="Proteomes" id="UP000021053">
    <property type="component" value="Unassembled WGS sequence"/>
</dbReference>
<dbReference type="Pfam" id="PF12802">
    <property type="entry name" value="MarR_2"/>
    <property type="match status" value="1"/>
</dbReference>
<dbReference type="SUPFAM" id="SSF53067">
    <property type="entry name" value="Actin-like ATPase domain"/>
    <property type="match status" value="1"/>
</dbReference>
<dbReference type="SUPFAM" id="SSF46785">
    <property type="entry name" value="Winged helix' DNA-binding domain"/>
    <property type="match status" value="1"/>
</dbReference>
<dbReference type="GO" id="GO:0016301">
    <property type="term" value="F:kinase activity"/>
    <property type="evidence" value="ECO:0007669"/>
    <property type="project" value="UniProtKB-KW"/>
</dbReference>
<dbReference type="InterPro" id="IPR036388">
    <property type="entry name" value="WH-like_DNA-bd_sf"/>
</dbReference>
<dbReference type="PANTHER" id="PTHR18964">
    <property type="entry name" value="ROK (REPRESSOR, ORF, KINASE) FAMILY"/>
    <property type="match status" value="1"/>
</dbReference>
<comment type="similarity">
    <text evidence="1">Belongs to the ROK (NagC/XylR) family.</text>
</comment>
<gene>
    <name evidence="3" type="ORF">CryarDRAFT_3705</name>
</gene>
<dbReference type="CDD" id="cd00090">
    <property type="entry name" value="HTH_ARSR"/>
    <property type="match status" value="1"/>
</dbReference>
<sequence>MSGSPSALRFLNDRAALEALLQHEAITRAQLETLVGLSKPATSQLLARLEKVGLVERLGRREVGPGPRAQLWGLKADAGFAAGVDVTSQGIDVEIADLRGTTVAQHRAPAATDEPAAALGAALGEACRRAGLGVDRLAHVAIGTPGSVDAASGVLRYASDLPAAWTRVNLLQAIGSVLDVPFTIENDVNLVALNEMARGSARDVRDFVLLWISEHGVGSSVVVHGGLVRGATLGAGELGFTPVPDLAREPLPGVHRFGDLLAGSALLTLAGTHGLTAGGPIDAIRQSLEGDDGFLIDVARRIAAGLAAVVSLLDPELIVLGGAVCSAGGSALRAAISEALAEFVEPRVRLVPGRPDSDSVRAGAVQAALVPAREHYFSAGSSLGDI</sequence>
<dbReference type="PANTHER" id="PTHR18964:SF149">
    <property type="entry name" value="BIFUNCTIONAL UDP-N-ACETYLGLUCOSAMINE 2-EPIMERASE_N-ACETYLMANNOSAMINE KINASE"/>
    <property type="match status" value="1"/>
</dbReference>
<dbReference type="AlphaFoldDB" id="A0A010YQN5"/>